<gene>
    <name evidence="2" type="ORF">HPBE_LOCUS10166</name>
</gene>
<evidence type="ECO:0000313" key="2">
    <source>
        <dbReference type="EMBL" id="VDO83953.1"/>
    </source>
</evidence>
<dbReference type="AlphaFoldDB" id="A0A183FQW4"/>
<dbReference type="OrthoDB" id="5789788at2759"/>
<evidence type="ECO:0000313" key="4">
    <source>
        <dbReference type="WBParaSite" id="HPBE_0001016501-mRNA-1"/>
    </source>
</evidence>
<sequence>MPRQSAISPYLALLLCVTVLVLADDDCYKFGKSEFTTIVECDHGCEYAYKTKGSKERRLSGGCASDGSVGCRSRGDGVTVCVCRGDYCNAKGYDMREDSTSIEG</sequence>
<protein>
    <submittedName>
        <fullName evidence="4">Activin_recp domain-containing protein</fullName>
    </submittedName>
</protein>
<name>A0A183FQW4_HELPZ</name>
<accession>A0A183FQW4</accession>
<dbReference type="Proteomes" id="UP000050761">
    <property type="component" value="Unassembled WGS sequence"/>
</dbReference>
<accession>A0A3P7ZZP9</accession>
<keyword evidence="1" id="KW-0732">Signal</keyword>
<evidence type="ECO:0000313" key="3">
    <source>
        <dbReference type="Proteomes" id="UP000050761"/>
    </source>
</evidence>
<feature type="chain" id="PRO_5044551583" evidence="1">
    <location>
        <begin position="24"/>
        <end position="104"/>
    </location>
</feature>
<reference evidence="4" key="2">
    <citation type="submission" date="2019-09" db="UniProtKB">
        <authorList>
            <consortium name="WormBaseParasite"/>
        </authorList>
    </citation>
    <scope>IDENTIFICATION</scope>
</reference>
<keyword evidence="3" id="KW-1185">Reference proteome</keyword>
<proteinExistence type="predicted"/>
<dbReference type="EMBL" id="UZAH01026671">
    <property type="protein sequence ID" value="VDO83953.1"/>
    <property type="molecule type" value="Genomic_DNA"/>
</dbReference>
<organism evidence="3 4">
    <name type="scientific">Heligmosomoides polygyrus</name>
    <name type="common">Parasitic roundworm</name>
    <dbReference type="NCBI Taxonomy" id="6339"/>
    <lineage>
        <taxon>Eukaryota</taxon>
        <taxon>Metazoa</taxon>
        <taxon>Ecdysozoa</taxon>
        <taxon>Nematoda</taxon>
        <taxon>Chromadorea</taxon>
        <taxon>Rhabditida</taxon>
        <taxon>Rhabditina</taxon>
        <taxon>Rhabditomorpha</taxon>
        <taxon>Strongyloidea</taxon>
        <taxon>Heligmosomidae</taxon>
        <taxon>Heligmosomoides</taxon>
    </lineage>
</organism>
<feature type="signal peptide" evidence="1">
    <location>
        <begin position="1"/>
        <end position="23"/>
    </location>
</feature>
<evidence type="ECO:0000256" key="1">
    <source>
        <dbReference type="SAM" id="SignalP"/>
    </source>
</evidence>
<reference evidence="2 3" key="1">
    <citation type="submission" date="2018-11" db="EMBL/GenBank/DDBJ databases">
        <authorList>
            <consortium name="Pathogen Informatics"/>
        </authorList>
    </citation>
    <scope>NUCLEOTIDE SEQUENCE [LARGE SCALE GENOMIC DNA]</scope>
</reference>
<dbReference type="WBParaSite" id="HPBE_0001016501-mRNA-1">
    <property type="protein sequence ID" value="HPBE_0001016501-mRNA-1"/>
    <property type="gene ID" value="HPBE_0001016501"/>
</dbReference>